<keyword evidence="2" id="KW-1185">Reference proteome</keyword>
<dbReference type="EMBL" id="BLXT01005617">
    <property type="protein sequence ID" value="GFO24506.1"/>
    <property type="molecule type" value="Genomic_DNA"/>
</dbReference>
<accession>A0AAV4BMJ0</accession>
<evidence type="ECO:0000313" key="2">
    <source>
        <dbReference type="Proteomes" id="UP000735302"/>
    </source>
</evidence>
<protein>
    <submittedName>
        <fullName evidence="1">Uncharacterized protein</fullName>
    </submittedName>
</protein>
<name>A0AAV4BMJ0_9GAST</name>
<gene>
    <name evidence="1" type="ORF">PoB_005101100</name>
</gene>
<sequence>MVDDMTNDDVNSKISLDEKMAVFYIAGYLAFKHKNLSGNALDASPERKANFNAVNRKNLCQPSEAFFLFMLLAYYYFTHSQEMFCRKCLVQTLPMFFGLICLEVEVPIRFANILLNNCRKKFSQISNEATRKRVKLISQSTSSC</sequence>
<organism evidence="1 2">
    <name type="scientific">Plakobranchus ocellatus</name>
    <dbReference type="NCBI Taxonomy" id="259542"/>
    <lineage>
        <taxon>Eukaryota</taxon>
        <taxon>Metazoa</taxon>
        <taxon>Spiralia</taxon>
        <taxon>Lophotrochozoa</taxon>
        <taxon>Mollusca</taxon>
        <taxon>Gastropoda</taxon>
        <taxon>Heterobranchia</taxon>
        <taxon>Euthyneura</taxon>
        <taxon>Panpulmonata</taxon>
        <taxon>Sacoglossa</taxon>
        <taxon>Placobranchoidea</taxon>
        <taxon>Plakobranchidae</taxon>
        <taxon>Plakobranchus</taxon>
    </lineage>
</organism>
<dbReference type="AlphaFoldDB" id="A0AAV4BMJ0"/>
<comment type="caution">
    <text evidence="1">The sequence shown here is derived from an EMBL/GenBank/DDBJ whole genome shotgun (WGS) entry which is preliminary data.</text>
</comment>
<reference evidence="1 2" key="1">
    <citation type="journal article" date="2021" name="Elife">
        <title>Chloroplast acquisition without the gene transfer in kleptoplastic sea slugs, Plakobranchus ocellatus.</title>
        <authorList>
            <person name="Maeda T."/>
            <person name="Takahashi S."/>
            <person name="Yoshida T."/>
            <person name="Shimamura S."/>
            <person name="Takaki Y."/>
            <person name="Nagai Y."/>
            <person name="Toyoda A."/>
            <person name="Suzuki Y."/>
            <person name="Arimoto A."/>
            <person name="Ishii H."/>
            <person name="Satoh N."/>
            <person name="Nishiyama T."/>
            <person name="Hasebe M."/>
            <person name="Maruyama T."/>
            <person name="Minagawa J."/>
            <person name="Obokata J."/>
            <person name="Shigenobu S."/>
        </authorList>
    </citation>
    <scope>NUCLEOTIDE SEQUENCE [LARGE SCALE GENOMIC DNA]</scope>
</reference>
<evidence type="ECO:0000313" key="1">
    <source>
        <dbReference type="EMBL" id="GFO24506.1"/>
    </source>
</evidence>
<proteinExistence type="predicted"/>
<dbReference type="Proteomes" id="UP000735302">
    <property type="component" value="Unassembled WGS sequence"/>
</dbReference>